<feature type="compositionally biased region" description="Polar residues" evidence="1">
    <location>
        <begin position="216"/>
        <end position="228"/>
    </location>
</feature>
<feature type="compositionally biased region" description="Pro residues" evidence="1">
    <location>
        <begin position="184"/>
        <end position="206"/>
    </location>
</feature>
<reference evidence="2 3" key="1">
    <citation type="submission" date="2024-04" db="EMBL/GenBank/DDBJ databases">
        <authorList>
            <person name="Waldvogel A.-M."/>
            <person name="Schoenle A."/>
        </authorList>
    </citation>
    <scope>NUCLEOTIDE SEQUENCE [LARGE SCALE GENOMIC DNA]</scope>
</reference>
<evidence type="ECO:0000256" key="1">
    <source>
        <dbReference type="SAM" id="MobiDB-lite"/>
    </source>
</evidence>
<feature type="compositionally biased region" description="Polar residues" evidence="1">
    <location>
        <begin position="165"/>
        <end position="177"/>
    </location>
</feature>
<name>A0AAV2KBR2_KNICA</name>
<feature type="region of interest" description="Disordered" evidence="1">
    <location>
        <begin position="165"/>
        <end position="228"/>
    </location>
</feature>
<dbReference type="EMBL" id="OZ035839">
    <property type="protein sequence ID" value="CAL1585390.1"/>
    <property type="molecule type" value="Genomic_DNA"/>
</dbReference>
<gene>
    <name evidence="2" type="ORF">KC01_LOCUS15617</name>
</gene>
<sequence length="228" mass="24874">MKVLVDPAGTGPQWSGVWSLSGSLWHFPRDKDLILGGKCLYRTTCWVSFVPGITARSGSFFTNPSSLHQLWPSGDKRRRTTDAKCARALVAAEILFYPTLECLTRGPLPPLKTETASGNDFCQETNFTFCSCFCLCANDNECTSYVRVSSCGGRLLFPRMSSRVNSPPSHSYLNHSSPHILPSTNPPSPTPSPPIPSPPPLLPSPILPSHQSSPPFHNSLQLIPNLTP</sequence>
<evidence type="ECO:0000313" key="2">
    <source>
        <dbReference type="EMBL" id="CAL1585390.1"/>
    </source>
</evidence>
<organism evidence="2 3">
    <name type="scientific">Knipowitschia caucasica</name>
    <name type="common">Caucasian dwarf goby</name>
    <name type="synonym">Pomatoschistus caucasicus</name>
    <dbReference type="NCBI Taxonomy" id="637954"/>
    <lineage>
        <taxon>Eukaryota</taxon>
        <taxon>Metazoa</taxon>
        <taxon>Chordata</taxon>
        <taxon>Craniata</taxon>
        <taxon>Vertebrata</taxon>
        <taxon>Euteleostomi</taxon>
        <taxon>Actinopterygii</taxon>
        <taxon>Neopterygii</taxon>
        <taxon>Teleostei</taxon>
        <taxon>Neoteleostei</taxon>
        <taxon>Acanthomorphata</taxon>
        <taxon>Gobiaria</taxon>
        <taxon>Gobiiformes</taxon>
        <taxon>Gobioidei</taxon>
        <taxon>Gobiidae</taxon>
        <taxon>Gobiinae</taxon>
        <taxon>Knipowitschia</taxon>
    </lineage>
</organism>
<evidence type="ECO:0000313" key="3">
    <source>
        <dbReference type="Proteomes" id="UP001497482"/>
    </source>
</evidence>
<dbReference type="Proteomes" id="UP001497482">
    <property type="component" value="Chromosome 17"/>
</dbReference>
<proteinExistence type="predicted"/>
<protein>
    <submittedName>
        <fullName evidence="2">Uncharacterized protein</fullName>
    </submittedName>
</protein>
<keyword evidence="3" id="KW-1185">Reference proteome</keyword>
<accession>A0AAV2KBR2</accession>
<dbReference type="AlphaFoldDB" id="A0AAV2KBR2"/>